<evidence type="ECO:0000256" key="1">
    <source>
        <dbReference type="SAM" id="MobiDB-lite"/>
    </source>
</evidence>
<gene>
    <name evidence="3" type="ORF">KFL_004810070</name>
</gene>
<evidence type="ECO:0000313" key="4">
    <source>
        <dbReference type="Proteomes" id="UP000054558"/>
    </source>
</evidence>
<reference evidence="3 4" key="1">
    <citation type="journal article" date="2014" name="Nat. Commun.">
        <title>Klebsormidium flaccidum genome reveals primary factors for plant terrestrial adaptation.</title>
        <authorList>
            <person name="Hori K."/>
            <person name="Maruyama F."/>
            <person name="Fujisawa T."/>
            <person name="Togashi T."/>
            <person name="Yamamoto N."/>
            <person name="Seo M."/>
            <person name="Sato S."/>
            <person name="Yamada T."/>
            <person name="Mori H."/>
            <person name="Tajima N."/>
            <person name="Moriyama T."/>
            <person name="Ikeuchi M."/>
            <person name="Watanabe M."/>
            <person name="Wada H."/>
            <person name="Kobayashi K."/>
            <person name="Saito M."/>
            <person name="Masuda T."/>
            <person name="Sasaki-Sekimoto Y."/>
            <person name="Mashiguchi K."/>
            <person name="Awai K."/>
            <person name="Shimojima M."/>
            <person name="Masuda S."/>
            <person name="Iwai M."/>
            <person name="Nobusawa T."/>
            <person name="Narise T."/>
            <person name="Kondo S."/>
            <person name="Saito H."/>
            <person name="Sato R."/>
            <person name="Murakawa M."/>
            <person name="Ihara Y."/>
            <person name="Oshima-Yamada Y."/>
            <person name="Ohtaka K."/>
            <person name="Satoh M."/>
            <person name="Sonobe K."/>
            <person name="Ishii M."/>
            <person name="Ohtani R."/>
            <person name="Kanamori-Sato M."/>
            <person name="Honoki R."/>
            <person name="Miyazaki D."/>
            <person name="Mochizuki H."/>
            <person name="Umetsu J."/>
            <person name="Higashi K."/>
            <person name="Shibata D."/>
            <person name="Kamiya Y."/>
            <person name="Sato N."/>
            <person name="Nakamura Y."/>
            <person name="Tabata S."/>
            <person name="Ida S."/>
            <person name="Kurokawa K."/>
            <person name="Ohta H."/>
        </authorList>
    </citation>
    <scope>NUCLEOTIDE SEQUENCE [LARGE SCALE GENOMIC DNA]</scope>
    <source>
        <strain evidence="3 4">NIES-2285</strain>
    </source>
</reference>
<sequence length="574" mass="61894">MAIAQLQQAPCARGQLVARHQTDHQTALKSGPRQCHSGQPHCHQNLGGQQQRGPCSARKALRHTHLSSVQFAAEHLNPQSGFPSWRHCRHVCAAFKWPWEQKDGNAASQEVDAVEAREQENRRNGVPAEETDVVVVGAGLAGLACARTLHAAGIPFRLLEASDGVGGRVRTDVTDDGFLLDRGFQIFLSAYPECKKVLDYEALDLRTFYSGAFVRFRGQFHRVADPFRHPLDGVASLSPTHPIGNVLDKLRVGLLRLKVLIKSDADLLSAPETSIVDKLRREGFSSAMIDRFFRPFLGGIFFDRDLTTTSRLLDFVIKVLALGDNTLPVQGIAAIPEQLASGLPSESVVLNAPVSSVVPARAGAPATVRVAGGRSYAARRGVVVAVDGPQAQRLLGGGLSSTPSDARDARGTVCLYYAAPSAPIEDPVLLLNGDGVGLINNMCFPSSVSPSYAPPGKALVSISLVGAYPDRSDADLQTAVEAELRDWFGKETATWRHLKTYRIPFAQPNQRPPSDPLREVRLGADLYVCGDHRDTATFDGAFVSGRRAAEALMADSQEKQGASTKAEAKVVVQV</sequence>
<dbReference type="InterPro" id="IPR036188">
    <property type="entry name" value="FAD/NAD-bd_sf"/>
</dbReference>
<dbReference type="GO" id="GO:0016491">
    <property type="term" value="F:oxidoreductase activity"/>
    <property type="evidence" value="ECO:0007669"/>
    <property type="project" value="InterPro"/>
</dbReference>
<dbReference type="OrthoDB" id="5046242at2759"/>
<dbReference type="Proteomes" id="UP000054558">
    <property type="component" value="Unassembled WGS sequence"/>
</dbReference>
<protein>
    <submittedName>
        <fullName evidence="3">Amine oxidase family protein</fullName>
    </submittedName>
</protein>
<dbReference type="STRING" id="105231.A0A1Y1IDK0"/>
<feature type="domain" description="Amine oxidase" evidence="2">
    <location>
        <begin position="140"/>
        <end position="552"/>
    </location>
</feature>
<dbReference type="Gene3D" id="3.50.50.60">
    <property type="entry name" value="FAD/NAD(P)-binding domain"/>
    <property type="match status" value="1"/>
</dbReference>
<dbReference type="Pfam" id="PF01593">
    <property type="entry name" value="Amino_oxidase"/>
    <property type="match status" value="1"/>
</dbReference>
<proteinExistence type="predicted"/>
<dbReference type="EMBL" id="DF237430">
    <property type="protein sequence ID" value="GAQ89034.1"/>
    <property type="molecule type" value="Genomic_DNA"/>
</dbReference>
<dbReference type="PANTHER" id="PTHR42841">
    <property type="entry name" value="AMINE OXIDASE"/>
    <property type="match status" value="1"/>
</dbReference>
<keyword evidence="4" id="KW-1185">Reference proteome</keyword>
<accession>A0A1Y1IDK0</accession>
<evidence type="ECO:0000313" key="3">
    <source>
        <dbReference type="EMBL" id="GAQ89034.1"/>
    </source>
</evidence>
<dbReference type="AlphaFoldDB" id="A0A1Y1IDK0"/>
<name>A0A1Y1IDK0_KLENI</name>
<dbReference type="OMA" id="RFFHLVW"/>
<feature type="region of interest" description="Disordered" evidence="1">
    <location>
        <begin position="28"/>
        <end position="54"/>
    </location>
</feature>
<dbReference type="SUPFAM" id="SSF51905">
    <property type="entry name" value="FAD/NAD(P)-binding domain"/>
    <property type="match status" value="1"/>
</dbReference>
<dbReference type="InterPro" id="IPR002937">
    <property type="entry name" value="Amino_oxidase"/>
</dbReference>
<evidence type="ECO:0000259" key="2">
    <source>
        <dbReference type="Pfam" id="PF01593"/>
    </source>
</evidence>
<organism evidence="3 4">
    <name type="scientific">Klebsormidium nitens</name>
    <name type="common">Green alga</name>
    <name type="synonym">Ulothrix nitens</name>
    <dbReference type="NCBI Taxonomy" id="105231"/>
    <lineage>
        <taxon>Eukaryota</taxon>
        <taxon>Viridiplantae</taxon>
        <taxon>Streptophyta</taxon>
        <taxon>Klebsormidiophyceae</taxon>
        <taxon>Klebsormidiales</taxon>
        <taxon>Klebsormidiaceae</taxon>
        <taxon>Klebsormidium</taxon>
    </lineage>
</organism>